<proteinExistence type="predicted"/>
<dbReference type="EMBL" id="JBEYBF010000002">
    <property type="protein sequence ID" value="MEU1951147.1"/>
    <property type="molecule type" value="Genomic_DNA"/>
</dbReference>
<name>A0ABV2WJT3_9NOCA</name>
<dbReference type="RefSeq" id="WP_356955095.1">
    <property type="nucleotide sequence ID" value="NZ_JBEYBD010000003.1"/>
</dbReference>
<feature type="signal peptide" evidence="1">
    <location>
        <begin position="1"/>
        <end position="30"/>
    </location>
</feature>
<comment type="caution">
    <text evidence="2">The sequence shown here is derived from an EMBL/GenBank/DDBJ whole genome shotgun (WGS) entry which is preliminary data.</text>
</comment>
<keyword evidence="1" id="KW-0732">Signal</keyword>
<keyword evidence="3" id="KW-1185">Reference proteome</keyword>
<gene>
    <name evidence="2" type="ORF">ABZ510_04740</name>
</gene>
<evidence type="ECO:0000256" key="1">
    <source>
        <dbReference type="SAM" id="SignalP"/>
    </source>
</evidence>
<evidence type="ECO:0000313" key="3">
    <source>
        <dbReference type="Proteomes" id="UP001550628"/>
    </source>
</evidence>
<dbReference type="Proteomes" id="UP001550628">
    <property type="component" value="Unassembled WGS sequence"/>
</dbReference>
<organism evidence="2 3">
    <name type="scientific">Nocardia rhamnosiphila</name>
    <dbReference type="NCBI Taxonomy" id="426716"/>
    <lineage>
        <taxon>Bacteria</taxon>
        <taxon>Bacillati</taxon>
        <taxon>Actinomycetota</taxon>
        <taxon>Actinomycetes</taxon>
        <taxon>Mycobacteriales</taxon>
        <taxon>Nocardiaceae</taxon>
        <taxon>Nocardia</taxon>
    </lineage>
</organism>
<evidence type="ECO:0000313" key="2">
    <source>
        <dbReference type="EMBL" id="MEU1951147.1"/>
    </source>
</evidence>
<accession>A0ABV2WJT3</accession>
<protein>
    <submittedName>
        <fullName evidence="2">Uncharacterized protein</fullName>
    </submittedName>
</protein>
<feature type="chain" id="PRO_5045689548" evidence="1">
    <location>
        <begin position="31"/>
        <end position="139"/>
    </location>
</feature>
<reference evidence="2 3" key="1">
    <citation type="submission" date="2024-06" db="EMBL/GenBank/DDBJ databases">
        <title>The Natural Products Discovery Center: Release of the First 8490 Sequenced Strains for Exploring Actinobacteria Biosynthetic Diversity.</title>
        <authorList>
            <person name="Kalkreuter E."/>
            <person name="Kautsar S.A."/>
            <person name="Yang D."/>
            <person name="Bader C.D."/>
            <person name="Teijaro C.N."/>
            <person name="Fluegel L."/>
            <person name="Davis C.M."/>
            <person name="Simpson J.R."/>
            <person name="Lauterbach L."/>
            <person name="Steele A.D."/>
            <person name="Gui C."/>
            <person name="Meng S."/>
            <person name="Li G."/>
            <person name="Viehrig K."/>
            <person name="Ye F."/>
            <person name="Su P."/>
            <person name="Kiefer A.F."/>
            <person name="Nichols A."/>
            <person name="Cepeda A.J."/>
            <person name="Yan W."/>
            <person name="Fan B."/>
            <person name="Jiang Y."/>
            <person name="Adhikari A."/>
            <person name="Zheng C.-J."/>
            <person name="Schuster L."/>
            <person name="Cowan T.M."/>
            <person name="Smanski M.J."/>
            <person name="Chevrette M.G."/>
            <person name="De Carvalho L.P.S."/>
            <person name="Shen B."/>
        </authorList>
    </citation>
    <scope>NUCLEOTIDE SEQUENCE [LARGE SCALE GENOMIC DNA]</scope>
    <source>
        <strain evidence="2 3">NPDC019708</strain>
    </source>
</reference>
<sequence length="139" mass="14289">MTPLHGSPRAIRFAVGAAALGIIASATTLAAPPASATVTGIGIAPSFTLGTHRYGTTCTYTVRVTVDDNTKPVYFFEEGQGPTGFAQAMPSGGEAQASWIPSRPGIGYIYAVQPDAWPETRQVVDVGTGINFGSACVAL</sequence>